<name>A0A0P8WKA4_9CLOT</name>
<dbReference type="AlphaFoldDB" id="A0A0P8WKA4"/>
<evidence type="ECO:0000313" key="6">
    <source>
        <dbReference type="Proteomes" id="UP000050326"/>
    </source>
</evidence>
<keyword evidence="6" id="KW-1185">Reference proteome</keyword>
<keyword evidence="2" id="KW-0680">Restriction system</keyword>
<proteinExistence type="inferred from homology"/>
<comment type="caution">
    <text evidence="5">The sequence shown here is derived from an EMBL/GenBank/DDBJ whole genome shotgun (WGS) entry which is preliminary data.</text>
</comment>
<dbReference type="PANTHER" id="PTHR30408">
    <property type="entry name" value="TYPE-1 RESTRICTION ENZYME ECOKI SPECIFICITY PROTEIN"/>
    <property type="match status" value="1"/>
</dbReference>
<accession>A0A0P8WKA4</accession>
<keyword evidence="3" id="KW-0238">DNA-binding</keyword>
<dbReference type="GO" id="GO:0003677">
    <property type="term" value="F:DNA binding"/>
    <property type="evidence" value="ECO:0007669"/>
    <property type="project" value="UniProtKB-KW"/>
</dbReference>
<dbReference type="RefSeq" id="WP_083480045.1">
    <property type="nucleotide sequence ID" value="NZ_LKET01000056.1"/>
</dbReference>
<evidence type="ECO:0000256" key="3">
    <source>
        <dbReference type="ARBA" id="ARBA00023125"/>
    </source>
</evidence>
<protein>
    <submittedName>
        <fullName evidence="5">EcoKI restriction-modification system protein HsdS</fullName>
    </submittedName>
</protein>
<dbReference type="PATRIC" id="fig|36849.3.peg.3976"/>
<dbReference type="STRING" id="36849.OXPF_37590"/>
<feature type="domain" description="Type I restriction modification DNA specificity" evidence="4">
    <location>
        <begin position="17"/>
        <end position="190"/>
    </location>
</feature>
<dbReference type="InterPro" id="IPR052021">
    <property type="entry name" value="Type-I_RS_S_subunit"/>
</dbReference>
<dbReference type="Proteomes" id="UP000050326">
    <property type="component" value="Unassembled WGS sequence"/>
</dbReference>
<dbReference type="REBASE" id="135457">
    <property type="entry name" value="S.Opf322ORF37580P"/>
</dbReference>
<dbReference type="InterPro" id="IPR000055">
    <property type="entry name" value="Restrct_endonuc_typeI_TRD"/>
</dbReference>
<dbReference type="Pfam" id="PF01420">
    <property type="entry name" value="Methylase_S"/>
    <property type="match status" value="1"/>
</dbReference>
<evidence type="ECO:0000256" key="2">
    <source>
        <dbReference type="ARBA" id="ARBA00022747"/>
    </source>
</evidence>
<comment type="similarity">
    <text evidence="1">Belongs to the type-I restriction system S methylase family.</text>
</comment>
<sequence>MIRKMKDSGIEWIGEIPEEWKTLKIKNIIKIKGIKDHPDEQVLSLYRDLGIVIKNSRDDNYNRTSENTNNYKYVAQNDLVVNKMKAWQGSIAVSKYKGIVSPAYYVCTFTRNEIVPFYIHYLLRSSVYFPEYRRLSEGIRPGQWDLSFENFRNIAVIVPIWEEQNRMVKYLDQKCTKIDKTIEKQKQVIEKLKAYKQSVITEAVTKGLNSDIPMKDSGIEWIGEIPEHWKVVQLSRLFKERKFKNQNNIENNVLSLSYGNIKRRDIDTNMGLLPESFETYNIVEAGNIVLRLTDLQNDHKSLRCGLVKERGIITSAYVTLGKIMDINTNYYYRLLHTFDIMKGFYGMGDGVRQSLKYSGELNKLLLILPPTQEQDNIASYLDCKCSKIDATIAQKETLIQKLIEYKKSLIYECITGKREV</sequence>
<dbReference type="SUPFAM" id="SSF116734">
    <property type="entry name" value="DNA methylase specificity domain"/>
    <property type="match status" value="2"/>
</dbReference>
<dbReference type="EMBL" id="LKET01000056">
    <property type="protein sequence ID" value="KPU42705.1"/>
    <property type="molecule type" value="Genomic_DNA"/>
</dbReference>
<evidence type="ECO:0000256" key="1">
    <source>
        <dbReference type="ARBA" id="ARBA00010923"/>
    </source>
</evidence>
<gene>
    <name evidence="5" type="ORF">OXPF_37590</name>
</gene>
<dbReference type="GO" id="GO:0009307">
    <property type="term" value="P:DNA restriction-modification system"/>
    <property type="evidence" value="ECO:0007669"/>
    <property type="project" value="UniProtKB-KW"/>
</dbReference>
<dbReference type="PANTHER" id="PTHR30408:SF12">
    <property type="entry name" value="TYPE I RESTRICTION ENZYME MJAVIII SPECIFICITY SUBUNIT"/>
    <property type="match status" value="1"/>
</dbReference>
<dbReference type="InterPro" id="IPR044946">
    <property type="entry name" value="Restrct_endonuc_typeI_TRD_sf"/>
</dbReference>
<dbReference type="Gene3D" id="3.90.220.20">
    <property type="entry name" value="DNA methylase specificity domains"/>
    <property type="match status" value="2"/>
</dbReference>
<evidence type="ECO:0000313" key="5">
    <source>
        <dbReference type="EMBL" id="KPU42705.1"/>
    </source>
</evidence>
<reference evidence="5 6" key="1">
    <citation type="submission" date="2015-09" db="EMBL/GenBank/DDBJ databases">
        <title>Genome sequence of Oxobacter pfennigii DSM 3222.</title>
        <authorList>
            <person name="Poehlein A."/>
            <person name="Bengelsdorf F.R."/>
            <person name="Schiel-Bengelsdorf B."/>
            <person name="Duerre P."/>
            <person name="Daniel R."/>
        </authorList>
    </citation>
    <scope>NUCLEOTIDE SEQUENCE [LARGE SCALE GENOMIC DNA]</scope>
    <source>
        <strain evidence="5 6">DSM 3222</strain>
    </source>
</reference>
<dbReference type="OrthoDB" id="9795776at2"/>
<evidence type="ECO:0000259" key="4">
    <source>
        <dbReference type="Pfam" id="PF01420"/>
    </source>
</evidence>
<dbReference type="Gene3D" id="1.10.287.1120">
    <property type="entry name" value="Bipartite methylase S protein"/>
    <property type="match status" value="1"/>
</dbReference>
<organism evidence="5 6">
    <name type="scientific">Oxobacter pfennigii</name>
    <dbReference type="NCBI Taxonomy" id="36849"/>
    <lineage>
        <taxon>Bacteria</taxon>
        <taxon>Bacillati</taxon>
        <taxon>Bacillota</taxon>
        <taxon>Clostridia</taxon>
        <taxon>Eubacteriales</taxon>
        <taxon>Clostridiaceae</taxon>
        <taxon>Oxobacter</taxon>
    </lineage>
</organism>